<dbReference type="InterPro" id="IPR050411">
    <property type="entry name" value="AlphaKG_dependent_hydroxylases"/>
</dbReference>
<evidence type="ECO:0000259" key="8">
    <source>
        <dbReference type="Pfam" id="PF06155"/>
    </source>
</evidence>
<dbReference type="Pfam" id="PF02668">
    <property type="entry name" value="TauD"/>
    <property type="match status" value="1"/>
</dbReference>
<evidence type="ECO:0000256" key="3">
    <source>
        <dbReference type="ARBA" id="ARBA00022723"/>
    </source>
</evidence>
<dbReference type="GO" id="GO:0045329">
    <property type="term" value="P:carnitine biosynthetic process"/>
    <property type="evidence" value="ECO:0007669"/>
    <property type="project" value="TreeGrafter"/>
</dbReference>
<feature type="domain" description="Gamma-butyrobetaine hydroxylase-like N-terminal" evidence="8">
    <location>
        <begin position="85"/>
        <end position="167"/>
    </location>
</feature>
<reference evidence="10" key="1">
    <citation type="submission" date="2017-02" db="EMBL/GenBank/DDBJ databases">
        <authorList>
            <person name="Tafer H."/>
            <person name="Lopandic K."/>
        </authorList>
    </citation>
    <scope>NUCLEOTIDE SEQUENCE [LARGE SCALE GENOMIC DNA]</scope>
    <source>
        <strain evidence="10">CBS 366.77</strain>
    </source>
</reference>
<evidence type="ECO:0000256" key="5">
    <source>
        <dbReference type="ARBA" id="ARBA00023002"/>
    </source>
</evidence>
<dbReference type="InterPro" id="IPR042098">
    <property type="entry name" value="TauD-like_sf"/>
</dbReference>
<accession>A0A3A2Z917</accession>
<keyword evidence="6" id="KW-0408">Iron</keyword>
<dbReference type="Proteomes" id="UP000266188">
    <property type="component" value="Unassembled WGS sequence"/>
</dbReference>
<dbReference type="STRING" id="2070753.A0A3A2Z917"/>
<gene>
    <name evidence="9" type="ORF">PHISCL_08069</name>
</gene>
<name>A0A3A2Z917_9EURO</name>
<dbReference type="InterPro" id="IPR003819">
    <property type="entry name" value="TauD/TfdA-like"/>
</dbReference>
<proteinExistence type="inferred from homology"/>
<dbReference type="GO" id="GO:0016706">
    <property type="term" value="F:2-oxoglutarate-dependent dioxygenase activity"/>
    <property type="evidence" value="ECO:0007669"/>
    <property type="project" value="UniProtKB-ARBA"/>
</dbReference>
<organism evidence="9 10">
    <name type="scientific">Aspergillus sclerotialis</name>
    <dbReference type="NCBI Taxonomy" id="2070753"/>
    <lineage>
        <taxon>Eukaryota</taxon>
        <taxon>Fungi</taxon>
        <taxon>Dikarya</taxon>
        <taxon>Ascomycota</taxon>
        <taxon>Pezizomycotina</taxon>
        <taxon>Eurotiomycetes</taxon>
        <taxon>Eurotiomycetidae</taxon>
        <taxon>Eurotiales</taxon>
        <taxon>Aspergillaceae</taxon>
        <taxon>Aspergillus</taxon>
        <taxon>Aspergillus subgen. Polypaecilum</taxon>
    </lineage>
</organism>
<dbReference type="AlphaFoldDB" id="A0A3A2Z917"/>
<dbReference type="InterPro" id="IPR038492">
    <property type="entry name" value="GBBH-like_N_sf"/>
</dbReference>
<evidence type="ECO:0000256" key="2">
    <source>
        <dbReference type="ARBA" id="ARBA00008654"/>
    </source>
</evidence>
<keyword evidence="5" id="KW-0560">Oxidoreductase</keyword>
<keyword evidence="4" id="KW-0223">Dioxygenase</keyword>
<sequence length="513" mass="59178">MIRSLRPFLRSSYRPSARLFASPQFSISPVPVSRTYAASAQEDSHVEDLIKQSFSHVLNDRRASDRTVRKYLFENTGATYGLGKARLGLSFPEHGIHTYDYKWLREGCKCTRCVDPGTKQRNFNAAHIPSDIRPQAVEWDGQTLEILWENDIDGYDDHKTTYTADYLIKPSFRFPIATGPTRKRFLWRRESMNELQHWISFNDYMNDDARFTEAMKSLSVLGVIFVKDIPQSREMVEKIATRMGPLRNTFYGPTWDVRSIPDAKNVAYTAKPLDFHMDLMYMDNPPGFQLLHCLENSCQGGESLFADSFMAVSDMWYKYPDFAEQLQQLHLTYTYDHDNAMYTASWPVFQYHSAQRKSGERILANVNYSPPFQSHTTQTHWTMASRGPSQRRNPIEPLRVFADQLGREENIFKLKLDPGQCVIFENRRVVHSRRQFDNSTGKRWLAGAYVDSDALMSCFRQCARKHPEAWPEGYGPKVVQYIANKKAKLKEIMGSEQKGAGKNVEQIVNSSGE</sequence>
<dbReference type="GO" id="GO:0046872">
    <property type="term" value="F:metal ion binding"/>
    <property type="evidence" value="ECO:0007669"/>
    <property type="project" value="UniProtKB-KW"/>
</dbReference>
<evidence type="ECO:0000256" key="4">
    <source>
        <dbReference type="ARBA" id="ARBA00022964"/>
    </source>
</evidence>
<evidence type="ECO:0000313" key="10">
    <source>
        <dbReference type="Proteomes" id="UP000266188"/>
    </source>
</evidence>
<keyword evidence="3" id="KW-0479">Metal-binding</keyword>
<evidence type="ECO:0000259" key="7">
    <source>
        <dbReference type="Pfam" id="PF02668"/>
    </source>
</evidence>
<dbReference type="Gene3D" id="3.60.130.10">
    <property type="entry name" value="Clavaminate synthase-like"/>
    <property type="match status" value="1"/>
</dbReference>
<dbReference type="PANTHER" id="PTHR10696:SF25">
    <property type="entry name" value="OXIDOREDUCTASE AIM17-RELATED"/>
    <property type="match status" value="1"/>
</dbReference>
<dbReference type="Pfam" id="PF06155">
    <property type="entry name" value="GBBH-like_N"/>
    <property type="match status" value="1"/>
</dbReference>
<dbReference type="PANTHER" id="PTHR10696">
    <property type="entry name" value="GAMMA-BUTYROBETAINE HYDROXYLASE-RELATED"/>
    <property type="match status" value="1"/>
</dbReference>
<evidence type="ECO:0000313" key="9">
    <source>
        <dbReference type="EMBL" id="RJE19599.1"/>
    </source>
</evidence>
<dbReference type="SUPFAM" id="SSF51197">
    <property type="entry name" value="Clavaminate synthase-like"/>
    <property type="match status" value="1"/>
</dbReference>
<dbReference type="Gene3D" id="3.30.2020.30">
    <property type="match status" value="1"/>
</dbReference>
<comment type="cofactor">
    <cofactor evidence="1">
        <name>Fe(2+)</name>
        <dbReference type="ChEBI" id="CHEBI:29033"/>
    </cofactor>
</comment>
<keyword evidence="10" id="KW-1185">Reference proteome</keyword>
<dbReference type="OrthoDB" id="406634at2759"/>
<comment type="similarity">
    <text evidence="2">Belongs to the gamma-BBH/TMLD family.</text>
</comment>
<evidence type="ECO:0000256" key="1">
    <source>
        <dbReference type="ARBA" id="ARBA00001954"/>
    </source>
</evidence>
<feature type="domain" description="TauD/TfdA-like" evidence="7">
    <location>
        <begin position="199"/>
        <end position="449"/>
    </location>
</feature>
<comment type="caution">
    <text evidence="9">The sequence shown here is derived from an EMBL/GenBank/DDBJ whole genome shotgun (WGS) entry which is preliminary data.</text>
</comment>
<protein>
    <submittedName>
        <fullName evidence="9">Gamma-butyrobetaine</fullName>
    </submittedName>
</protein>
<dbReference type="InterPro" id="IPR010376">
    <property type="entry name" value="GBBH-like_N"/>
</dbReference>
<evidence type="ECO:0000256" key="6">
    <source>
        <dbReference type="ARBA" id="ARBA00023004"/>
    </source>
</evidence>
<dbReference type="EMBL" id="MVGC01000389">
    <property type="protein sequence ID" value="RJE19599.1"/>
    <property type="molecule type" value="Genomic_DNA"/>
</dbReference>
<dbReference type="GO" id="GO:0005739">
    <property type="term" value="C:mitochondrion"/>
    <property type="evidence" value="ECO:0007669"/>
    <property type="project" value="TreeGrafter"/>
</dbReference>